<dbReference type="Pfam" id="PF04397">
    <property type="entry name" value="LytTR"/>
    <property type="match status" value="1"/>
</dbReference>
<dbReference type="PROSITE" id="PS50930">
    <property type="entry name" value="HTH_LYTTR"/>
    <property type="match status" value="1"/>
</dbReference>
<dbReference type="GO" id="GO:0003677">
    <property type="term" value="F:DNA binding"/>
    <property type="evidence" value="ECO:0007669"/>
    <property type="project" value="InterPro"/>
</dbReference>
<dbReference type="OrthoDB" id="9787344at2"/>
<feature type="transmembrane region" description="Helical" evidence="1">
    <location>
        <begin position="38"/>
        <end position="59"/>
    </location>
</feature>
<dbReference type="Gene3D" id="2.40.50.1020">
    <property type="entry name" value="LytTr DNA-binding domain"/>
    <property type="match status" value="1"/>
</dbReference>
<dbReference type="PANTHER" id="PTHR37299:SF1">
    <property type="entry name" value="STAGE 0 SPORULATION PROTEIN A HOMOLOG"/>
    <property type="match status" value="1"/>
</dbReference>
<dbReference type="SMART" id="SM00850">
    <property type="entry name" value="LytTR"/>
    <property type="match status" value="1"/>
</dbReference>
<keyword evidence="1" id="KW-0472">Membrane</keyword>
<sequence length="195" mass="22794">MKISKLSVWWVIGLGILLASCGNLALDLLWTDLQTSQKIGINLLAFSFFGYQLLTVLWIDRKVKHGLHSMPQPGEFAYQPPAYRQRFLVKQGQKLLSVETSEIAWIHAEGKLCYCKTWDNHRYFLEYSLEELIEMLDPVLFFRVNRSYIVHYKSLKAVSPYFNRKLILQLHPAPEQSDVIISKEKSTEFKRWLGK</sequence>
<accession>A0A2D0NBG0</accession>
<dbReference type="InterPro" id="IPR046947">
    <property type="entry name" value="LytR-like"/>
</dbReference>
<keyword evidence="4" id="KW-1185">Reference proteome</keyword>
<name>A0A2D0NBG0_FLAN2</name>
<gene>
    <name evidence="3" type="ORF">CRP01_14675</name>
</gene>
<dbReference type="PROSITE" id="PS51257">
    <property type="entry name" value="PROKAR_LIPOPROTEIN"/>
    <property type="match status" value="1"/>
</dbReference>
<feature type="transmembrane region" description="Helical" evidence="1">
    <location>
        <begin position="7"/>
        <end position="26"/>
    </location>
</feature>
<protein>
    <recommendedName>
        <fullName evidence="2">HTH LytTR-type domain-containing protein</fullName>
    </recommendedName>
</protein>
<proteinExistence type="predicted"/>
<evidence type="ECO:0000313" key="3">
    <source>
        <dbReference type="EMBL" id="PHN05718.1"/>
    </source>
</evidence>
<dbReference type="PANTHER" id="PTHR37299">
    <property type="entry name" value="TRANSCRIPTIONAL REGULATOR-RELATED"/>
    <property type="match status" value="1"/>
</dbReference>
<evidence type="ECO:0000259" key="2">
    <source>
        <dbReference type="PROSITE" id="PS50930"/>
    </source>
</evidence>
<organism evidence="3 4">
    <name type="scientific">Flavilitoribacter nigricans (strain ATCC 23147 / DSM 23189 / NBRC 102662 / NCIMB 1420 / SS-2)</name>
    <name type="common">Lewinella nigricans</name>
    <dbReference type="NCBI Taxonomy" id="1122177"/>
    <lineage>
        <taxon>Bacteria</taxon>
        <taxon>Pseudomonadati</taxon>
        <taxon>Bacteroidota</taxon>
        <taxon>Saprospiria</taxon>
        <taxon>Saprospirales</taxon>
        <taxon>Lewinellaceae</taxon>
        <taxon>Flavilitoribacter</taxon>
    </lineage>
</organism>
<evidence type="ECO:0000313" key="4">
    <source>
        <dbReference type="Proteomes" id="UP000223913"/>
    </source>
</evidence>
<comment type="caution">
    <text evidence="3">The sequence shown here is derived from an EMBL/GenBank/DDBJ whole genome shotgun (WGS) entry which is preliminary data.</text>
</comment>
<dbReference type="InterPro" id="IPR007492">
    <property type="entry name" value="LytTR_DNA-bd_dom"/>
</dbReference>
<reference evidence="3 4" key="1">
    <citation type="submission" date="2017-10" db="EMBL/GenBank/DDBJ databases">
        <title>The draft genome sequence of Lewinella nigricans NBRC 102662.</title>
        <authorList>
            <person name="Wang K."/>
        </authorList>
    </citation>
    <scope>NUCLEOTIDE SEQUENCE [LARGE SCALE GENOMIC DNA]</scope>
    <source>
        <strain evidence="3 4">NBRC 102662</strain>
    </source>
</reference>
<dbReference type="AlphaFoldDB" id="A0A2D0NBG0"/>
<dbReference type="EMBL" id="PDUD01000020">
    <property type="protein sequence ID" value="PHN05718.1"/>
    <property type="molecule type" value="Genomic_DNA"/>
</dbReference>
<feature type="domain" description="HTH LytTR-type" evidence="2">
    <location>
        <begin position="87"/>
        <end position="195"/>
    </location>
</feature>
<keyword evidence="1" id="KW-0812">Transmembrane</keyword>
<dbReference type="GO" id="GO:0000156">
    <property type="term" value="F:phosphorelay response regulator activity"/>
    <property type="evidence" value="ECO:0007669"/>
    <property type="project" value="InterPro"/>
</dbReference>
<dbReference type="Proteomes" id="UP000223913">
    <property type="component" value="Unassembled WGS sequence"/>
</dbReference>
<keyword evidence="1" id="KW-1133">Transmembrane helix</keyword>
<evidence type="ECO:0000256" key="1">
    <source>
        <dbReference type="SAM" id="Phobius"/>
    </source>
</evidence>
<dbReference type="RefSeq" id="WP_099150809.1">
    <property type="nucleotide sequence ID" value="NZ_PDUD01000020.1"/>
</dbReference>